<evidence type="ECO:0000313" key="2">
    <source>
        <dbReference type="Proteomes" id="UP000530660"/>
    </source>
</evidence>
<sequence>MIAFVANAPWVSGCFDTALSKQRHRVASESAGVSLSLRKHLAETGALWLGGSTRALWQHRGPSSGTTPIGCLVVSDGNHTGPVMSGLAEVAFEGSLVGRGPYQREPRFTSLETNASILEVGTARIFVDPHLVGPLVFLDPRFFAQYKNKLHVPDTERVQEMRQRIREQFGRMTCIVLSQALADHAHEPTLRYLDRQTLIVAPHSARSLLDGLGFRNVRYLHPGEDCHVSCGPEDSPSEECIEIRAVKGSVVGPPWQNPENGYIFRLYRPCEPSAGLRCVFRMFYEPHGNFDEAELRAALASSRDADGRLVDVVLAPPVRVIFAGFYELLRGAPSASELVRILRPRMVIPIRNWEGRQSGFLSMLLRGNGSLADFREKITEMARHVGIDEDLVRVGEPGVAFSLPLRSTGN</sequence>
<evidence type="ECO:0000313" key="1">
    <source>
        <dbReference type="EMBL" id="KAF6004491.1"/>
    </source>
</evidence>
<gene>
    <name evidence="1" type="ORF">F1559_003124</name>
</gene>
<proteinExistence type="predicted"/>
<dbReference type="InterPro" id="IPR036866">
    <property type="entry name" value="RibonucZ/Hydroxyglut_hydro"/>
</dbReference>
<name>A0A7J7IQ82_9RHOD</name>
<keyword evidence="2" id="KW-1185">Reference proteome</keyword>
<organism evidence="1 2">
    <name type="scientific">Cyanidiococcus yangmingshanensis</name>
    <dbReference type="NCBI Taxonomy" id="2690220"/>
    <lineage>
        <taxon>Eukaryota</taxon>
        <taxon>Rhodophyta</taxon>
        <taxon>Bangiophyceae</taxon>
        <taxon>Cyanidiales</taxon>
        <taxon>Cyanidiaceae</taxon>
        <taxon>Cyanidiococcus</taxon>
    </lineage>
</organism>
<dbReference type="OrthoDB" id="332863at2759"/>
<dbReference type="EMBL" id="VWRR01000003">
    <property type="protein sequence ID" value="KAF6004491.1"/>
    <property type="molecule type" value="Genomic_DNA"/>
</dbReference>
<protein>
    <submittedName>
        <fullName evidence="1">Uncharacterized protein</fullName>
    </submittedName>
</protein>
<dbReference type="Pfam" id="PF13483">
    <property type="entry name" value="Lactamase_B_3"/>
    <property type="match status" value="1"/>
</dbReference>
<accession>A0A7J7IQ82</accession>
<reference evidence="1 2" key="1">
    <citation type="journal article" date="2020" name="J. Phycol.">
        <title>Comparative genome analysis reveals Cyanidiococcus gen. nov., a new extremophilic red algal genus sister to Cyanidioschyzon (Cyanidioschyzonaceae, Rhodophyta).</title>
        <authorList>
            <person name="Liu S.-L."/>
            <person name="Chiang Y.-R."/>
            <person name="Yoon H.S."/>
            <person name="Fu H.-Y."/>
        </authorList>
    </citation>
    <scope>NUCLEOTIDE SEQUENCE [LARGE SCALE GENOMIC DNA]</scope>
    <source>
        <strain evidence="1 2">THAL066</strain>
    </source>
</reference>
<dbReference type="PANTHER" id="PTHR36142:SF2">
    <property type="entry name" value="METALLO-HYDROLASE_OXIDOREDUCTASE SUPERFAMILY PROTEIN"/>
    <property type="match status" value="1"/>
</dbReference>
<comment type="caution">
    <text evidence="1">The sequence shown here is derived from an EMBL/GenBank/DDBJ whole genome shotgun (WGS) entry which is preliminary data.</text>
</comment>
<dbReference type="Gene3D" id="3.60.15.10">
    <property type="entry name" value="Ribonuclease Z/Hydroxyacylglutathione hydrolase-like"/>
    <property type="match status" value="1"/>
</dbReference>
<dbReference type="Proteomes" id="UP000530660">
    <property type="component" value="Unassembled WGS sequence"/>
</dbReference>
<dbReference type="PANTHER" id="PTHR36142">
    <property type="entry name" value="METALLO-HYDROLASE/OXIDOREDUCTASE SUPERFAMILY PROTEIN"/>
    <property type="match status" value="1"/>
</dbReference>
<dbReference type="AlphaFoldDB" id="A0A7J7IQ82"/>